<sequence length="253" mass="26973">MTIAEFIRLDGRPPGALRPQLIEFGPLGTGPSCKIVMGNTGEGLGIGKCTCVIGLLLCGGEGKSRNTVCNYHKPTFEVFLRTSTGTPKAQDRGIESIVLKVLQNLVNANELGKITISLRLQVIENSGGLLAACINAMVGCLHVSGLKLHSLPWAITFGIVQEGISNKNLVILDPTTQESKEYCKTTLTILCEANTGTISLTTIDSGCGGFDNSAGTQIQHLAQKTAMHCIKHMESAYFQSMNASKITFETMGI</sequence>
<comment type="subcellular location">
    <subcellularLocation>
        <location evidence="1">Nucleus</location>
    </subcellularLocation>
</comment>
<dbReference type="GO" id="GO:0000176">
    <property type="term" value="C:nuclear exosome (RNase complex)"/>
    <property type="evidence" value="ECO:0007669"/>
    <property type="project" value="TreeGrafter"/>
</dbReference>
<dbReference type="InterPro" id="IPR050080">
    <property type="entry name" value="RNase_PH"/>
</dbReference>
<dbReference type="RefSeq" id="XP_067803671.1">
    <property type="nucleotide sequence ID" value="XM_067947107.1"/>
</dbReference>
<evidence type="ECO:0000256" key="5">
    <source>
        <dbReference type="ARBA" id="ARBA00023242"/>
    </source>
</evidence>
<dbReference type="GO" id="GO:0006364">
    <property type="term" value="P:rRNA processing"/>
    <property type="evidence" value="ECO:0007669"/>
    <property type="project" value="UniProtKB-KW"/>
</dbReference>
<proteinExistence type="inferred from homology"/>
<dbReference type="Proteomes" id="UP001214638">
    <property type="component" value="Unassembled WGS sequence"/>
</dbReference>
<reference evidence="8" key="1">
    <citation type="journal article" date="2023" name="Nat. Microbiol.">
        <title>Babesia duncani multi-omics identifies virulence factors and drug targets.</title>
        <authorList>
            <person name="Singh P."/>
            <person name="Lonardi S."/>
            <person name="Liang Q."/>
            <person name="Vydyam P."/>
            <person name="Khabirova E."/>
            <person name="Fang T."/>
            <person name="Gihaz S."/>
            <person name="Thekkiniath J."/>
            <person name="Munshi M."/>
            <person name="Abel S."/>
            <person name="Ciampossin L."/>
            <person name="Batugedara G."/>
            <person name="Gupta M."/>
            <person name="Lu X.M."/>
            <person name="Lenz T."/>
            <person name="Chakravarty S."/>
            <person name="Cornillot E."/>
            <person name="Hu Y."/>
            <person name="Ma W."/>
            <person name="Gonzalez L.M."/>
            <person name="Sanchez S."/>
            <person name="Estrada K."/>
            <person name="Sanchez-Flores A."/>
            <person name="Montero E."/>
            <person name="Harb O.S."/>
            <person name="Le Roch K.G."/>
            <person name="Mamoun C.B."/>
        </authorList>
    </citation>
    <scope>NUCLEOTIDE SEQUENCE</scope>
    <source>
        <strain evidence="8">WA1</strain>
    </source>
</reference>
<dbReference type="GO" id="GO:0016075">
    <property type="term" value="P:rRNA catabolic process"/>
    <property type="evidence" value="ECO:0007669"/>
    <property type="project" value="TreeGrafter"/>
</dbReference>
<dbReference type="EMBL" id="JALLKP010000002">
    <property type="protein sequence ID" value="KAK2196829.1"/>
    <property type="molecule type" value="Genomic_DNA"/>
</dbReference>
<gene>
    <name evidence="8" type="ORF">BdWA1_002078</name>
    <name evidence="7" type="ORF">BdWA1_003664</name>
</gene>
<dbReference type="GO" id="GO:0071028">
    <property type="term" value="P:nuclear mRNA surveillance"/>
    <property type="evidence" value="ECO:0007669"/>
    <property type="project" value="TreeGrafter"/>
</dbReference>
<dbReference type="Pfam" id="PF01138">
    <property type="entry name" value="RNase_PH"/>
    <property type="match status" value="1"/>
</dbReference>
<dbReference type="AlphaFoldDB" id="A0AAD9PL29"/>
<dbReference type="InterPro" id="IPR001247">
    <property type="entry name" value="ExoRNase_PH_dom1"/>
</dbReference>
<feature type="domain" description="Exoribonuclease phosphorolytic" evidence="6">
    <location>
        <begin position="67"/>
        <end position="146"/>
    </location>
</feature>
<keyword evidence="9" id="KW-1185">Reference proteome</keyword>
<comment type="similarity">
    <text evidence="2">Belongs to the RNase PH family.</text>
</comment>
<dbReference type="GO" id="GO:0005730">
    <property type="term" value="C:nucleolus"/>
    <property type="evidence" value="ECO:0007669"/>
    <property type="project" value="TreeGrafter"/>
</dbReference>
<keyword evidence="4" id="KW-0271">Exosome</keyword>
<dbReference type="GO" id="GO:0003723">
    <property type="term" value="F:RNA binding"/>
    <property type="evidence" value="ECO:0007669"/>
    <property type="project" value="TreeGrafter"/>
</dbReference>
<accession>A0AAD9PL29</accession>
<dbReference type="GO" id="GO:0034475">
    <property type="term" value="P:U4 snRNA 3'-end processing"/>
    <property type="evidence" value="ECO:0007669"/>
    <property type="project" value="TreeGrafter"/>
</dbReference>
<dbReference type="InterPro" id="IPR036345">
    <property type="entry name" value="ExoRNase_PH_dom2_sf"/>
</dbReference>
<name>A0AAD9PL29_9APIC</name>
<keyword evidence="5" id="KW-0539">Nucleus</keyword>
<keyword evidence="3" id="KW-0698">rRNA processing</keyword>
<dbReference type="GO" id="GO:0071051">
    <property type="term" value="P:poly(A)-dependent snoRNA 3'-end processing"/>
    <property type="evidence" value="ECO:0007669"/>
    <property type="project" value="TreeGrafter"/>
</dbReference>
<dbReference type="SUPFAM" id="SSF54211">
    <property type="entry name" value="Ribosomal protein S5 domain 2-like"/>
    <property type="match status" value="1"/>
</dbReference>
<evidence type="ECO:0000259" key="6">
    <source>
        <dbReference type="Pfam" id="PF01138"/>
    </source>
</evidence>
<dbReference type="PANTHER" id="PTHR11953">
    <property type="entry name" value="EXOSOME COMPLEX COMPONENT"/>
    <property type="match status" value="1"/>
</dbReference>
<organism evidence="8 9">
    <name type="scientific">Babesia duncani</name>
    <dbReference type="NCBI Taxonomy" id="323732"/>
    <lineage>
        <taxon>Eukaryota</taxon>
        <taxon>Sar</taxon>
        <taxon>Alveolata</taxon>
        <taxon>Apicomplexa</taxon>
        <taxon>Aconoidasida</taxon>
        <taxon>Piroplasmida</taxon>
        <taxon>Babesiidae</taxon>
        <taxon>Babesia</taxon>
    </lineage>
</organism>
<evidence type="ECO:0000313" key="9">
    <source>
        <dbReference type="Proteomes" id="UP001214638"/>
    </source>
</evidence>
<dbReference type="GO" id="GO:0000177">
    <property type="term" value="C:cytoplasmic exosome (RNase complex)"/>
    <property type="evidence" value="ECO:0007669"/>
    <property type="project" value="TreeGrafter"/>
</dbReference>
<dbReference type="Gene3D" id="3.30.230.70">
    <property type="entry name" value="GHMP Kinase, N-terminal domain"/>
    <property type="match status" value="1"/>
</dbReference>
<evidence type="ECO:0000256" key="4">
    <source>
        <dbReference type="ARBA" id="ARBA00022835"/>
    </source>
</evidence>
<evidence type="ECO:0000313" key="8">
    <source>
        <dbReference type="EMBL" id="KAK2196829.1"/>
    </source>
</evidence>
<dbReference type="PANTHER" id="PTHR11953:SF1">
    <property type="entry name" value="EXOSOME COMPLEX COMPONENT RRP46"/>
    <property type="match status" value="1"/>
</dbReference>
<comment type="caution">
    <text evidence="8">The sequence shown here is derived from an EMBL/GenBank/DDBJ whole genome shotgun (WGS) entry which is preliminary data.</text>
</comment>
<evidence type="ECO:0000256" key="1">
    <source>
        <dbReference type="ARBA" id="ARBA00004123"/>
    </source>
</evidence>
<dbReference type="SUPFAM" id="SSF55666">
    <property type="entry name" value="Ribonuclease PH domain 2-like"/>
    <property type="match status" value="1"/>
</dbReference>
<dbReference type="InterPro" id="IPR027408">
    <property type="entry name" value="PNPase/RNase_PH_dom_sf"/>
</dbReference>
<dbReference type="KEGG" id="bdw:94336376"/>
<dbReference type="GeneID" id="94336376"/>
<dbReference type="EMBL" id="JALLKP010000034">
    <property type="protein sequence ID" value="KAK2194870.1"/>
    <property type="molecule type" value="Genomic_DNA"/>
</dbReference>
<protein>
    <submittedName>
        <fullName evidence="8">Bifunctional Exoribonuclease</fullName>
    </submittedName>
</protein>
<evidence type="ECO:0000313" key="7">
    <source>
        <dbReference type="EMBL" id="KAK2194870.1"/>
    </source>
</evidence>
<evidence type="ECO:0000256" key="3">
    <source>
        <dbReference type="ARBA" id="ARBA00022552"/>
    </source>
</evidence>
<evidence type="ECO:0000256" key="2">
    <source>
        <dbReference type="ARBA" id="ARBA00006678"/>
    </source>
</evidence>
<dbReference type="InterPro" id="IPR020568">
    <property type="entry name" value="Ribosomal_Su5_D2-typ_SF"/>
</dbReference>